<protein>
    <submittedName>
        <fullName evidence="2">Uncharacterized protein</fullName>
    </submittedName>
</protein>
<feature type="transmembrane region" description="Helical" evidence="1">
    <location>
        <begin position="329"/>
        <end position="350"/>
    </location>
</feature>
<sequence>MVGKIIETAGKLRRAIPDRAFNILISPRGHGKLGRPVEFDNQGFDLDRIDIPLYFTALAVLSLYLPSLLRYILGNVAPTLLILETPLQGKAAAEEAGRVQRRSTFRNVRETFRLVRKAQGFYFIRALIVGFLYTCTEVSIATILEWHLFRTEVLRPLASAISCGLLCELHLLFMYATISGQPISFKAVLKKTPGQHRWKRLVVPALMYGFAETTMTQICDFVNIAVLGPEKVPGSSRAGAEVLAVVLTLAFRLLVLLPAQITRTLAEAAFLAPHIETIIPFPTKDRGLKIGELVSGDKPSTGFAALTDVFKPVGTPKYLWLIELHLKKCFLQIVLGSVFLFLCILALAHMSS</sequence>
<dbReference type="AlphaFoldDB" id="A0A9W4I565"/>
<feature type="transmembrane region" description="Helical" evidence="1">
    <location>
        <begin position="238"/>
        <end position="257"/>
    </location>
</feature>
<comment type="caution">
    <text evidence="2">The sequence shown here is derived from an EMBL/GenBank/DDBJ whole genome shotgun (WGS) entry which is preliminary data.</text>
</comment>
<name>A0A9W4I565_9EURO</name>
<evidence type="ECO:0000313" key="3">
    <source>
        <dbReference type="Proteomes" id="UP001152592"/>
    </source>
</evidence>
<accession>A0A9W4I565</accession>
<feature type="transmembrane region" description="Helical" evidence="1">
    <location>
        <begin position="201"/>
        <end position="226"/>
    </location>
</feature>
<keyword evidence="1" id="KW-0812">Transmembrane</keyword>
<feature type="transmembrane region" description="Helical" evidence="1">
    <location>
        <begin position="51"/>
        <end position="73"/>
    </location>
</feature>
<evidence type="ECO:0000256" key="1">
    <source>
        <dbReference type="SAM" id="Phobius"/>
    </source>
</evidence>
<evidence type="ECO:0000313" key="2">
    <source>
        <dbReference type="EMBL" id="CAG8224448.1"/>
    </source>
</evidence>
<dbReference type="EMBL" id="CAJVPD010000011">
    <property type="protein sequence ID" value="CAG8224448.1"/>
    <property type="molecule type" value="Genomic_DNA"/>
</dbReference>
<keyword evidence="1" id="KW-0472">Membrane</keyword>
<organism evidence="2 3">
    <name type="scientific">Penicillium salamii</name>
    <dbReference type="NCBI Taxonomy" id="1612424"/>
    <lineage>
        <taxon>Eukaryota</taxon>
        <taxon>Fungi</taxon>
        <taxon>Dikarya</taxon>
        <taxon>Ascomycota</taxon>
        <taxon>Pezizomycotina</taxon>
        <taxon>Eurotiomycetes</taxon>
        <taxon>Eurotiomycetidae</taxon>
        <taxon>Eurotiales</taxon>
        <taxon>Aspergillaceae</taxon>
        <taxon>Penicillium</taxon>
    </lineage>
</organism>
<dbReference type="OrthoDB" id="417891at2759"/>
<proteinExistence type="predicted"/>
<dbReference type="Proteomes" id="UP001152592">
    <property type="component" value="Unassembled WGS sequence"/>
</dbReference>
<feature type="transmembrane region" description="Helical" evidence="1">
    <location>
        <begin position="122"/>
        <end position="144"/>
    </location>
</feature>
<gene>
    <name evidence="2" type="ORF">PSALAMII_LOCUS144</name>
</gene>
<reference evidence="2" key="1">
    <citation type="submission" date="2021-07" db="EMBL/GenBank/DDBJ databases">
        <authorList>
            <person name="Branca A.L. A."/>
        </authorList>
    </citation>
    <scope>NUCLEOTIDE SEQUENCE</scope>
</reference>
<feature type="transmembrane region" description="Helical" evidence="1">
    <location>
        <begin position="156"/>
        <end position="180"/>
    </location>
</feature>
<keyword evidence="1" id="KW-1133">Transmembrane helix</keyword>